<organism evidence="1">
    <name type="scientific">Manihot esculenta</name>
    <name type="common">Cassava</name>
    <name type="synonym">Jatropha manihot</name>
    <dbReference type="NCBI Taxonomy" id="3983"/>
    <lineage>
        <taxon>Eukaryota</taxon>
        <taxon>Viridiplantae</taxon>
        <taxon>Streptophyta</taxon>
        <taxon>Embryophyta</taxon>
        <taxon>Tracheophyta</taxon>
        <taxon>Spermatophyta</taxon>
        <taxon>Magnoliopsida</taxon>
        <taxon>eudicotyledons</taxon>
        <taxon>Gunneridae</taxon>
        <taxon>Pentapetalae</taxon>
        <taxon>rosids</taxon>
        <taxon>fabids</taxon>
        <taxon>Malpighiales</taxon>
        <taxon>Euphorbiaceae</taxon>
        <taxon>Crotonoideae</taxon>
        <taxon>Manihoteae</taxon>
        <taxon>Manihot</taxon>
    </lineage>
</organism>
<dbReference type="AlphaFoldDB" id="A0A2C9TZY0"/>
<protein>
    <submittedName>
        <fullName evidence="1">Uncharacterized protein</fullName>
    </submittedName>
</protein>
<dbReference type="EMBL" id="CM004404">
    <property type="protein sequence ID" value="OAY22786.1"/>
    <property type="molecule type" value="Genomic_DNA"/>
</dbReference>
<evidence type="ECO:0000313" key="1">
    <source>
        <dbReference type="EMBL" id="OAY22786.1"/>
    </source>
</evidence>
<proteinExistence type="predicted"/>
<sequence>MEEKKGIEGRLEVLVFASQISLSSKSFNFLSILPSLLS</sequence>
<gene>
    <name evidence="1" type="ORF">MANES_18G026400</name>
</gene>
<reference evidence="1" key="1">
    <citation type="submission" date="2016-02" db="EMBL/GenBank/DDBJ databases">
        <title>WGS assembly of Manihot esculenta.</title>
        <authorList>
            <person name="Bredeson J.V."/>
            <person name="Prochnik S.E."/>
            <person name="Lyons J.B."/>
            <person name="Schmutz J."/>
            <person name="Grimwood J."/>
            <person name="Vrebalov J."/>
            <person name="Bart R.S."/>
            <person name="Amuge T."/>
            <person name="Ferguson M.E."/>
            <person name="Green R."/>
            <person name="Putnam N."/>
            <person name="Stites J."/>
            <person name="Rounsley S."/>
            <person name="Rokhsar D.S."/>
        </authorList>
    </citation>
    <scope>NUCLEOTIDE SEQUENCE [LARGE SCALE GENOMIC DNA]</scope>
    <source>
        <tissue evidence="1">Leaf</tissue>
    </source>
</reference>
<name>A0A2C9TZY0_MANES</name>
<accession>A0A2C9TZY0</accession>